<feature type="binding site" evidence="4">
    <location>
        <position position="8"/>
    </location>
    <ligand>
        <name>a divalent metal cation</name>
        <dbReference type="ChEBI" id="CHEBI:60240"/>
        <label>1</label>
    </ligand>
</feature>
<dbReference type="CDD" id="cd01310">
    <property type="entry name" value="TatD_DNAse"/>
    <property type="match status" value="1"/>
</dbReference>
<dbReference type="PANTHER" id="PTHR46124:SF3">
    <property type="entry name" value="HYDROLASE"/>
    <property type="match status" value="1"/>
</dbReference>
<dbReference type="RefSeq" id="WP_128785255.1">
    <property type="nucleotide sequence ID" value="NZ_JAKJSG010000014.1"/>
</dbReference>
<dbReference type="GO" id="GO:0046872">
    <property type="term" value="F:metal ion binding"/>
    <property type="evidence" value="ECO:0007669"/>
    <property type="project" value="UniProtKB-KW"/>
</dbReference>
<reference evidence="5 6" key="1">
    <citation type="submission" date="2018-11" db="EMBL/GenBank/DDBJ databases">
        <title>Photobacterium sp. BEI247 sp. nov., a marine bacterium isolated from Yongle Blue Hole in the South China Sea.</title>
        <authorList>
            <person name="Wang X."/>
        </authorList>
    </citation>
    <scope>NUCLEOTIDE SEQUENCE [LARGE SCALE GENOMIC DNA]</scope>
    <source>
        <strain evidence="6">BEI247</strain>
    </source>
</reference>
<evidence type="ECO:0000313" key="5">
    <source>
        <dbReference type="EMBL" id="RWX54132.1"/>
    </source>
</evidence>
<comment type="caution">
    <text evidence="5">The sequence shown here is derived from an EMBL/GenBank/DDBJ whole genome shotgun (WGS) entry which is preliminary data.</text>
</comment>
<keyword evidence="3" id="KW-0378">Hydrolase</keyword>
<feature type="binding site" evidence="4">
    <location>
        <position position="101"/>
    </location>
    <ligand>
        <name>a divalent metal cation</name>
        <dbReference type="ChEBI" id="CHEBI:60240"/>
        <label>1</label>
    </ligand>
</feature>
<dbReference type="FunFam" id="3.20.20.140:FF:000005">
    <property type="entry name" value="TatD family hydrolase"/>
    <property type="match status" value="1"/>
</dbReference>
<protein>
    <submittedName>
        <fullName evidence="5">TatD family deoxyribonuclease</fullName>
    </submittedName>
</protein>
<dbReference type="PROSITE" id="PS01137">
    <property type="entry name" value="TATD_1"/>
    <property type="match status" value="1"/>
</dbReference>
<dbReference type="GO" id="GO:0016788">
    <property type="term" value="F:hydrolase activity, acting on ester bonds"/>
    <property type="evidence" value="ECO:0007669"/>
    <property type="project" value="InterPro"/>
</dbReference>
<feature type="binding site" evidence="4">
    <location>
        <position position="137"/>
    </location>
    <ligand>
        <name>a divalent metal cation</name>
        <dbReference type="ChEBI" id="CHEBI:60240"/>
        <label>2</label>
    </ligand>
</feature>
<dbReference type="Proteomes" id="UP000287563">
    <property type="component" value="Unassembled WGS sequence"/>
</dbReference>
<dbReference type="InterPro" id="IPR001130">
    <property type="entry name" value="TatD-like"/>
</dbReference>
<evidence type="ECO:0000256" key="2">
    <source>
        <dbReference type="ARBA" id="ARBA00022723"/>
    </source>
</evidence>
<keyword evidence="6" id="KW-1185">Reference proteome</keyword>
<dbReference type="PROSITE" id="PS01091">
    <property type="entry name" value="TATD_3"/>
    <property type="match status" value="1"/>
</dbReference>
<comment type="similarity">
    <text evidence="1">Belongs to the metallo-dependent hydrolases superfamily. TatD-type hydrolase family.</text>
</comment>
<sequence length="264" mass="28937">MLIDSHCHFDFEPFSSDPAYYLELARKAGVGKIIIPSVGERNWQAVRTLSQQFDNLYYALGLHPFFSQEHSPDALALLKAQLEEVIGGEGNKDVNCVAVGECGLDFAIADVNRDRQVELLEAQLKLASDYGLPVILHCRKAFSELLGILKRNPPVAGGVYHGFSGSLSQAEQLIDLGIKIGVGGTITYRRANKTRITIAALPLAALMLETDAPDMPVAGFQGQPNRPDRLRNVMQSLVDIREESEAEIEEATSLTAAELFQLLM</sequence>
<feature type="binding site" evidence="4">
    <location>
        <position position="6"/>
    </location>
    <ligand>
        <name>a divalent metal cation</name>
        <dbReference type="ChEBI" id="CHEBI:60240"/>
        <label>1</label>
    </ligand>
</feature>
<evidence type="ECO:0000256" key="1">
    <source>
        <dbReference type="ARBA" id="ARBA00009275"/>
    </source>
</evidence>
<dbReference type="InterPro" id="IPR032466">
    <property type="entry name" value="Metal_Hydrolase"/>
</dbReference>
<dbReference type="EMBL" id="RJLM01000008">
    <property type="protein sequence ID" value="RWX54132.1"/>
    <property type="molecule type" value="Genomic_DNA"/>
</dbReference>
<keyword evidence="2 4" id="KW-0479">Metal-binding</keyword>
<dbReference type="PANTHER" id="PTHR46124">
    <property type="entry name" value="D-AMINOACYL-TRNA DEACYLASE"/>
    <property type="match status" value="1"/>
</dbReference>
<feature type="binding site" evidence="4">
    <location>
        <position position="211"/>
    </location>
    <ligand>
        <name>a divalent metal cation</name>
        <dbReference type="ChEBI" id="CHEBI:60240"/>
        <label>1</label>
    </ligand>
</feature>
<name>A0A3S3SX65_9GAMM</name>
<dbReference type="AlphaFoldDB" id="A0A3S3SX65"/>
<evidence type="ECO:0000256" key="3">
    <source>
        <dbReference type="ARBA" id="ARBA00022801"/>
    </source>
</evidence>
<dbReference type="Gene3D" id="3.20.20.140">
    <property type="entry name" value="Metal-dependent hydrolases"/>
    <property type="match status" value="1"/>
</dbReference>
<dbReference type="Pfam" id="PF01026">
    <property type="entry name" value="TatD_DNase"/>
    <property type="match status" value="1"/>
</dbReference>
<dbReference type="PIRSF" id="PIRSF005902">
    <property type="entry name" value="DNase_TatD"/>
    <property type="match status" value="1"/>
</dbReference>
<feature type="binding site" evidence="4">
    <location>
        <position position="161"/>
    </location>
    <ligand>
        <name>a divalent metal cation</name>
        <dbReference type="ChEBI" id="CHEBI:60240"/>
        <label>2</label>
    </ligand>
</feature>
<evidence type="ECO:0000313" key="6">
    <source>
        <dbReference type="Proteomes" id="UP000287563"/>
    </source>
</evidence>
<evidence type="ECO:0000256" key="4">
    <source>
        <dbReference type="PIRSR" id="PIRSR005902-1"/>
    </source>
</evidence>
<dbReference type="OrthoDB" id="9810005at2"/>
<proteinExistence type="inferred from homology"/>
<dbReference type="GO" id="GO:0005829">
    <property type="term" value="C:cytosol"/>
    <property type="evidence" value="ECO:0007669"/>
    <property type="project" value="TreeGrafter"/>
</dbReference>
<dbReference type="InterPro" id="IPR018228">
    <property type="entry name" value="DNase_TatD-rel_CS"/>
</dbReference>
<organism evidence="5 6">
    <name type="scientific">Photobacterium chitinilyticum</name>
    <dbReference type="NCBI Taxonomy" id="2485123"/>
    <lineage>
        <taxon>Bacteria</taxon>
        <taxon>Pseudomonadati</taxon>
        <taxon>Pseudomonadota</taxon>
        <taxon>Gammaproteobacteria</taxon>
        <taxon>Vibrionales</taxon>
        <taxon>Vibrionaceae</taxon>
        <taxon>Photobacterium</taxon>
    </lineage>
</organism>
<dbReference type="SUPFAM" id="SSF51556">
    <property type="entry name" value="Metallo-dependent hydrolases"/>
    <property type="match status" value="1"/>
</dbReference>
<accession>A0A3S3SX65</accession>
<gene>
    <name evidence="5" type="ORF">EDI28_18020</name>
</gene>